<evidence type="ECO:0000313" key="3">
    <source>
        <dbReference type="Proteomes" id="UP000198972"/>
    </source>
</evidence>
<keyword evidence="1" id="KW-0812">Transmembrane</keyword>
<accession>A0A1G7IS38</accession>
<reference evidence="2 3" key="1">
    <citation type="submission" date="2016-10" db="EMBL/GenBank/DDBJ databases">
        <authorList>
            <person name="de Groot N.N."/>
        </authorList>
    </citation>
    <scope>NUCLEOTIDE SEQUENCE [LARGE SCALE GENOMIC DNA]</scope>
    <source>
        <strain evidence="2 3">DSM 28129</strain>
    </source>
</reference>
<organism evidence="2 3">
    <name type="scientific">Fontibacillus panacisegetis</name>
    <dbReference type="NCBI Taxonomy" id="670482"/>
    <lineage>
        <taxon>Bacteria</taxon>
        <taxon>Bacillati</taxon>
        <taxon>Bacillota</taxon>
        <taxon>Bacilli</taxon>
        <taxon>Bacillales</taxon>
        <taxon>Paenibacillaceae</taxon>
        <taxon>Fontibacillus</taxon>
    </lineage>
</organism>
<dbReference type="Proteomes" id="UP000198972">
    <property type="component" value="Unassembled WGS sequence"/>
</dbReference>
<protein>
    <submittedName>
        <fullName evidence="2">TATA-box binding</fullName>
    </submittedName>
</protein>
<evidence type="ECO:0000313" key="2">
    <source>
        <dbReference type="EMBL" id="SDF15405.1"/>
    </source>
</evidence>
<dbReference type="RefSeq" id="WP_091228108.1">
    <property type="nucleotide sequence ID" value="NZ_FNBG01000006.1"/>
</dbReference>
<proteinExistence type="predicted"/>
<dbReference type="AlphaFoldDB" id="A0A1G7IS38"/>
<keyword evidence="3" id="KW-1185">Reference proteome</keyword>
<keyword evidence="1" id="KW-0472">Membrane</keyword>
<gene>
    <name evidence="2" type="ORF">SAMN04488542_106114</name>
</gene>
<feature type="transmembrane region" description="Helical" evidence="1">
    <location>
        <begin position="12"/>
        <end position="30"/>
    </location>
</feature>
<dbReference type="Gene3D" id="3.30.360.40">
    <property type="entry name" value="YwmB-like"/>
    <property type="match status" value="1"/>
</dbReference>
<keyword evidence="1" id="KW-1133">Transmembrane helix</keyword>
<name>A0A1G7IS38_9BACL</name>
<evidence type="ECO:0000256" key="1">
    <source>
        <dbReference type="SAM" id="Phobius"/>
    </source>
</evidence>
<sequence>MLNSFILIRKIGWFVIGCIIITVVIVFSSAKSSEANADRAVNADSVEQAGKQWQQLISIAQQWSNDNITATVKWQGTWNTLLSPEEAAVVLTSRLGLPNALEENVQGHSVYSSYSEVGKVYSKLTVTPQGTGMYYVMLRMETGGSEQLTEFTEMQLGYGELLIDEGVAAHWNGALQGTAKKEIVAPNISESSLIETIEEDTVQKLKMKQVESYDDLGTVSRTYEIEEWPIAVFSGSHKVSLQLGVHFNSGDNAYEISAGSPLLTVEY</sequence>
<dbReference type="EMBL" id="FNBG01000006">
    <property type="protein sequence ID" value="SDF15405.1"/>
    <property type="molecule type" value="Genomic_DNA"/>
</dbReference>
<dbReference type="STRING" id="670482.SAMN04488542_106114"/>
<dbReference type="OrthoDB" id="2660768at2"/>